<proteinExistence type="predicted"/>
<reference evidence="2" key="1">
    <citation type="submission" date="2014-09" db="EMBL/GenBank/DDBJ databases">
        <authorList>
            <person name="Magalhaes I.L.F."/>
            <person name="Oliveira U."/>
            <person name="Santos F.R."/>
            <person name="Vidigal T.H.D.A."/>
            <person name="Brescovit A.D."/>
            <person name="Santos A.J."/>
        </authorList>
    </citation>
    <scope>NUCLEOTIDE SEQUENCE</scope>
    <source>
        <tissue evidence="2">Shoot tissue taken approximately 20 cm above the soil surface</tissue>
    </source>
</reference>
<dbReference type="EMBL" id="GBRH01232352">
    <property type="protein sequence ID" value="JAD65543.1"/>
    <property type="molecule type" value="Transcribed_RNA"/>
</dbReference>
<sequence length="70" mass="7672">MPDLKPYVGKNEDLPSRMTSIQEAADDEDTTSPAAATTPEIIQGPMTRARACEQNYVILLMNYGPEDGNK</sequence>
<accession>A0A0A9BTL3</accession>
<reference evidence="2" key="2">
    <citation type="journal article" date="2015" name="Data Brief">
        <title>Shoot transcriptome of the giant reed, Arundo donax.</title>
        <authorList>
            <person name="Barrero R.A."/>
            <person name="Guerrero F.D."/>
            <person name="Moolhuijzen P."/>
            <person name="Goolsby J.A."/>
            <person name="Tidwell J."/>
            <person name="Bellgard S.E."/>
            <person name="Bellgard M.I."/>
        </authorList>
    </citation>
    <scope>NUCLEOTIDE SEQUENCE</scope>
    <source>
        <tissue evidence="2">Shoot tissue taken approximately 20 cm above the soil surface</tissue>
    </source>
</reference>
<organism evidence="2">
    <name type="scientific">Arundo donax</name>
    <name type="common">Giant reed</name>
    <name type="synonym">Donax arundinaceus</name>
    <dbReference type="NCBI Taxonomy" id="35708"/>
    <lineage>
        <taxon>Eukaryota</taxon>
        <taxon>Viridiplantae</taxon>
        <taxon>Streptophyta</taxon>
        <taxon>Embryophyta</taxon>
        <taxon>Tracheophyta</taxon>
        <taxon>Spermatophyta</taxon>
        <taxon>Magnoliopsida</taxon>
        <taxon>Liliopsida</taxon>
        <taxon>Poales</taxon>
        <taxon>Poaceae</taxon>
        <taxon>PACMAD clade</taxon>
        <taxon>Arundinoideae</taxon>
        <taxon>Arundineae</taxon>
        <taxon>Arundo</taxon>
    </lineage>
</organism>
<dbReference type="AlphaFoldDB" id="A0A0A9BTL3"/>
<evidence type="ECO:0000256" key="1">
    <source>
        <dbReference type="SAM" id="MobiDB-lite"/>
    </source>
</evidence>
<name>A0A0A9BTL3_ARUDO</name>
<protein>
    <submittedName>
        <fullName evidence="2">Uncharacterized protein</fullName>
    </submittedName>
</protein>
<feature type="region of interest" description="Disordered" evidence="1">
    <location>
        <begin position="1"/>
        <end position="38"/>
    </location>
</feature>
<evidence type="ECO:0000313" key="2">
    <source>
        <dbReference type="EMBL" id="JAD65543.1"/>
    </source>
</evidence>